<protein>
    <submittedName>
        <fullName evidence="1">Uncharacterized protein</fullName>
    </submittedName>
</protein>
<dbReference type="AlphaFoldDB" id="D0SGV1"/>
<evidence type="ECO:0000313" key="1">
    <source>
        <dbReference type="EMBL" id="EEY94807.1"/>
    </source>
</evidence>
<reference evidence="2" key="1">
    <citation type="journal article" date="2012" name="PLoS ONE">
        <title>The success of Acinetobacter species; genetic, metabolic and virulence attributes.</title>
        <authorList>
            <person name="Peleg A.Y."/>
            <person name="de Breij A."/>
            <person name="Adams M.D."/>
            <person name="Cerqueira G.M."/>
            <person name="Mocali S."/>
            <person name="Galardini M."/>
            <person name="Nibbering P.H."/>
            <person name="Earl A.M."/>
            <person name="Ward D.V."/>
            <person name="Paterson D.L."/>
            <person name="Seifert H."/>
            <person name="Dijkshoorn L."/>
        </authorList>
    </citation>
    <scope>NUCLEOTIDE SEQUENCE [LARGE SCALE GENOMIC DNA]</scope>
    <source>
        <strain evidence="2">SH046</strain>
    </source>
</reference>
<sequence length="142" mass="16973">MQMNFNLDEYTFNAEKCIDGILFNPKLPKNFDDTDNSTRPDSHQKWWYRPFIVTGSVENLDKFYAERDDDYTQEQPEQWAKSCEQWKNEGRKKWLESYPTGIQYIVRCLDGGAWDRSTNYGFYSDIDSAIEQANYLKNKYKN</sequence>
<dbReference type="Proteomes" id="UP000012047">
    <property type="component" value="Unassembled WGS sequence"/>
</dbReference>
<accession>D0SGV1</accession>
<dbReference type="HOGENOM" id="CLU_1748901_0_0_6"/>
<proteinExistence type="predicted"/>
<dbReference type="eggNOG" id="ENOG5033IP0">
    <property type="taxonomic scope" value="Bacteria"/>
</dbReference>
<dbReference type="EMBL" id="GG704974">
    <property type="protein sequence ID" value="EEY94807.1"/>
    <property type="molecule type" value="Genomic_DNA"/>
</dbReference>
<gene>
    <name evidence="1" type="ORF">HMPREF0016_03074</name>
</gene>
<evidence type="ECO:0000313" key="2">
    <source>
        <dbReference type="Proteomes" id="UP000012047"/>
    </source>
</evidence>
<organism evidence="1 2">
    <name type="scientific">Acinetobacter johnsonii SH046</name>
    <dbReference type="NCBI Taxonomy" id="575586"/>
    <lineage>
        <taxon>Bacteria</taxon>
        <taxon>Pseudomonadati</taxon>
        <taxon>Pseudomonadota</taxon>
        <taxon>Gammaproteobacteria</taxon>
        <taxon>Moraxellales</taxon>
        <taxon>Moraxellaceae</taxon>
        <taxon>Acinetobacter</taxon>
    </lineage>
</organism>
<name>D0SGV1_ACIJO</name>